<dbReference type="GO" id="GO:0004065">
    <property type="term" value="F:arylsulfatase activity"/>
    <property type="evidence" value="ECO:0007669"/>
    <property type="project" value="TreeGrafter"/>
</dbReference>
<dbReference type="InterPro" id="IPR050738">
    <property type="entry name" value="Sulfatase"/>
</dbReference>
<sequence>MSSVALVVLDTLRKDAFDRYFEWLPGRRFEHAWSTAKWTMPAHASLFTGKYASEIGVNAKAEGLDCPEPTLAEIASEVGYTTRAFSANLMASPVFEFDRGFDSFDGTWRVNTNSKGLSGWRELLQNGHSGLQQYISLLQHASGGHYRITPSIAAGLFRRLSESSFLPAFKNHSHDDGATTLLDALHRGQYMNTDFLFVNLMEAHAPYLPPVQYRTTSDPSYDEVAATVTTDEPDGDLIRSAYNDAVRYLSDRYRQIFTELNHRFEYVITLSDHGELFGEHGSWRHLHGVYPELTHVPMVISGNGLSGSCTKTVNLLDVHQTILTLLEINGPSSGRDLLGSIDDRPCLVEYEGLRSARLEMMKNAGYADEVIQSYDQPLTGLAMDGNYYGYETLDGWTETGTAGAKDPYALLQKLKSSLSVPTNHHRSRSVSAAVQARLKDLGYA</sequence>
<evidence type="ECO:0000259" key="2">
    <source>
        <dbReference type="Pfam" id="PF00884"/>
    </source>
</evidence>
<comment type="similarity">
    <text evidence="1">Belongs to the sulfatase family.</text>
</comment>
<dbReference type="InterPro" id="IPR000917">
    <property type="entry name" value="Sulfatase_N"/>
</dbReference>
<comment type="caution">
    <text evidence="3">The sequence shown here is derived from an EMBL/GenBank/DDBJ whole genome shotgun (WGS) entry which is preliminary data.</text>
</comment>
<protein>
    <submittedName>
        <fullName evidence="3">Sulfatase</fullName>
    </submittedName>
</protein>
<dbReference type="Pfam" id="PF00884">
    <property type="entry name" value="Sulfatase"/>
    <property type="match status" value="1"/>
</dbReference>
<evidence type="ECO:0000313" key="4">
    <source>
        <dbReference type="Proteomes" id="UP000075321"/>
    </source>
</evidence>
<dbReference type="InterPro" id="IPR017850">
    <property type="entry name" value="Alkaline_phosphatase_core_sf"/>
</dbReference>
<dbReference type="Gene3D" id="3.40.720.10">
    <property type="entry name" value="Alkaline Phosphatase, subunit A"/>
    <property type="match status" value="1"/>
</dbReference>
<evidence type="ECO:0000256" key="1">
    <source>
        <dbReference type="ARBA" id="ARBA00008779"/>
    </source>
</evidence>
<dbReference type="SUPFAM" id="SSF53649">
    <property type="entry name" value="Alkaline phosphatase-like"/>
    <property type="match status" value="1"/>
</dbReference>
<dbReference type="OrthoDB" id="102174at2157"/>
<name>A0A151AA27_9EURY</name>
<dbReference type="EMBL" id="LTAZ01000013">
    <property type="protein sequence ID" value="KYH24556.1"/>
    <property type="molecule type" value="Genomic_DNA"/>
</dbReference>
<dbReference type="AlphaFoldDB" id="A0A151AA27"/>
<feature type="domain" description="Sulfatase N-terminal" evidence="2">
    <location>
        <begin position="26"/>
        <end position="327"/>
    </location>
</feature>
<dbReference type="PANTHER" id="PTHR42693">
    <property type="entry name" value="ARYLSULFATASE FAMILY MEMBER"/>
    <property type="match status" value="1"/>
</dbReference>
<proteinExistence type="inferred from homology"/>
<organism evidence="3 4">
    <name type="scientific">Halalkalicoccus paucihalophilus</name>
    <dbReference type="NCBI Taxonomy" id="1008153"/>
    <lineage>
        <taxon>Archaea</taxon>
        <taxon>Methanobacteriati</taxon>
        <taxon>Methanobacteriota</taxon>
        <taxon>Stenosarchaea group</taxon>
        <taxon>Halobacteria</taxon>
        <taxon>Halobacteriales</taxon>
        <taxon>Halococcaceae</taxon>
        <taxon>Halalkalicoccus</taxon>
    </lineage>
</organism>
<evidence type="ECO:0000313" key="3">
    <source>
        <dbReference type="EMBL" id="KYH24556.1"/>
    </source>
</evidence>
<dbReference type="RefSeq" id="WP_084383847.1">
    <property type="nucleotide sequence ID" value="NZ_LTAZ01000013.1"/>
</dbReference>
<dbReference type="Proteomes" id="UP000075321">
    <property type="component" value="Unassembled WGS sequence"/>
</dbReference>
<dbReference type="PANTHER" id="PTHR42693:SF33">
    <property type="entry name" value="ARYLSULFATASE"/>
    <property type="match status" value="1"/>
</dbReference>
<accession>A0A151AA27</accession>
<keyword evidence="4" id="KW-1185">Reference proteome</keyword>
<gene>
    <name evidence="3" type="ORF">HAPAU_35390</name>
</gene>
<dbReference type="PATRIC" id="fig|1008153.3.peg.3732"/>
<reference evidence="3 4" key="1">
    <citation type="submission" date="2016-02" db="EMBL/GenBank/DDBJ databases">
        <title>Genome sequence of Halalkalicoccus paucihalophilus DSM 24557.</title>
        <authorList>
            <person name="Poehlein A."/>
            <person name="Daniel R."/>
        </authorList>
    </citation>
    <scope>NUCLEOTIDE SEQUENCE [LARGE SCALE GENOMIC DNA]</scope>
    <source>
        <strain evidence="3 4">DSM 24557</strain>
    </source>
</reference>